<evidence type="ECO:0000256" key="1">
    <source>
        <dbReference type="SAM" id="Phobius"/>
    </source>
</evidence>
<dbReference type="Gene3D" id="2.120.10.30">
    <property type="entry name" value="TolB, C-terminal domain"/>
    <property type="match status" value="1"/>
</dbReference>
<feature type="domain" description="Pyrroloquinoline quinone-dependent pyranose dehydrogenase beta-propeller" evidence="2">
    <location>
        <begin position="69"/>
        <end position="404"/>
    </location>
</feature>
<protein>
    <submittedName>
        <fullName evidence="3">L-sorbosone dehydrogenase</fullName>
    </submittedName>
</protein>
<proteinExistence type="predicted"/>
<dbReference type="EMBL" id="AMFJ01000376">
    <property type="protein sequence ID" value="EKE28089.1"/>
    <property type="molecule type" value="Genomic_DNA"/>
</dbReference>
<dbReference type="AlphaFoldDB" id="K2GCZ5"/>
<reference evidence="3" key="1">
    <citation type="journal article" date="2012" name="Science">
        <title>Fermentation, hydrogen, and sulfur metabolism in multiple uncultivated bacterial phyla.</title>
        <authorList>
            <person name="Wrighton K.C."/>
            <person name="Thomas B.C."/>
            <person name="Sharon I."/>
            <person name="Miller C.S."/>
            <person name="Castelle C.J."/>
            <person name="VerBerkmoes N.C."/>
            <person name="Wilkins M.J."/>
            <person name="Hettich R.L."/>
            <person name="Lipton M.S."/>
            <person name="Williams K.H."/>
            <person name="Long P.E."/>
            <person name="Banfield J.F."/>
        </authorList>
    </citation>
    <scope>NUCLEOTIDE SEQUENCE [LARGE SCALE GENOMIC DNA]</scope>
</reference>
<sequence>MKNKYIGLILVIVILLGLVIFMIKSKDLIESPVKDTINMTKTWNTNNWNNTTNNNSMNQVTNALWLKSASWFSISIYSQGFKWPRVLVMDPKWNLIASQTQDWKIIAIKKGTGEAMIAEILASGLSSPHGLLFKLVNGNQKLYVAETDKITTFDYDVENQKLSNSKKLLDLPSWGRHFTKTLLGLNDWRILISVGSSCDTCVERNDKRWAILVMNDDWTDLKKYATWLRNSVFMKIDPKSGNVFATEMWRDFLWDNLPPDEINVIKEGGFYGWPYCYGKKITDTDFDKSKKAEETCPNSNPSFIDIQAHSAPLWLEFIPSSWDEEYSWDLLVAYHWSWNRSTPTGYKIVRMKLDDQGNYLWTEDFITWWISSWRITGRPVDLLFSPDGTLFMSDDRYWAIYKITQR</sequence>
<evidence type="ECO:0000259" key="2">
    <source>
        <dbReference type="Pfam" id="PF22807"/>
    </source>
</evidence>
<accession>K2GCZ5</accession>
<name>K2GCZ5_9BACT</name>
<dbReference type="InterPro" id="IPR054539">
    <property type="entry name" value="Beta-prop_PDH"/>
</dbReference>
<keyword evidence="1" id="KW-1133">Transmembrane helix</keyword>
<gene>
    <name evidence="3" type="ORF">ACD_3C00102G0001</name>
</gene>
<keyword evidence="1" id="KW-0812">Transmembrane</keyword>
<organism evidence="3">
    <name type="scientific">uncultured bacterium</name>
    <name type="common">gcode 4</name>
    <dbReference type="NCBI Taxonomy" id="1234023"/>
    <lineage>
        <taxon>Bacteria</taxon>
        <taxon>environmental samples</taxon>
    </lineage>
</organism>
<dbReference type="InterPro" id="IPR011042">
    <property type="entry name" value="6-blade_b-propeller_TolB-like"/>
</dbReference>
<evidence type="ECO:0000313" key="3">
    <source>
        <dbReference type="EMBL" id="EKE28089.1"/>
    </source>
</evidence>
<keyword evidence="1" id="KW-0472">Membrane</keyword>
<comment type="caution">
    <text evidence="3">The sequence shown here is derived from an EMBL/GenBank/DDBJ whole genome shotgun (WGS) entry which is preliminary data.</text>
</comment>
<dbReference type="SUPFAM" id="SSF50952">
    <property type="entry name" value="Soluble quinoprotein glucose dehydrogenase"/>
    <property type="match status" value="1"/>
</dbReference>
<dbReference type="Pfam" id="PF22807">
    <property type="entry name" value="TrAA12"/>
    <property type="match status" value="1"/>
</dbReference>
<feature type="transmembrane region" description="Helical" evidence="1">
    <location>
        <begin position="5"/>
        <end position="23"/>
    </location>
</feature>
<dbReference type="InterPro" id="IPR011041">
    <property type="entry name" value="Quinoprot_gluc/sorb_DH_b-prop"/>
</dbReference>